<reference evidence="1 2" key="1">
    <citation type="journal article" date="2011" name="Proc. Natl. Acad. Sci. U.S.A.">
        <title>Evolutionary erosion of yeast sex chromosomes by mating-type switching accidents.</title>
        <authorList>
            <person name="Gordon J.L."/>
            <person name="Armisen D."/>
            <person name="Proux-Wera E."/>
            <person name="Oheigeartaigh S.S."/>
            <person name="Byrne K.P."/>
            <person name="Wolfe K.H."/>
        </authorList>
    </citation>
    <scope>NUCLEOTIDE SEQUENCE [LARGE SCALE GENOMIC DNA]</scope>
    <source>
        <strain evidence="2">ATCC 10597 / BCRC 20456 / CBS 421 / NBRC 0211 / NRRL Y-12639</strain>
    </source>
</reference>
<protein>
    <submittedName>
        <fullName evidence="1">Uncharacterized protein</fullName>
    </submittedName>
</protein>
<proteinExistence type="predicted"/>
<dbReference type="GeneID" id="11496570"/>
<dbReference type="Pfam" id="PF07961">
    <property type="entry name" value="MBA1"/>
    <property type="match status" value="1"/>
</dbReference>
<dbReference type="InterPro" id="IPR024621">
    <property type="entry name" value="Mba1"/>
</dbReference>
<dbReference type="GO" id="GO:0070131">
    <property type="term" value="P:positive regulation of mitochondrial translation"/>
    <property type="evidence" value="ECO:0007669"/>
    <property type="project" value="EnsemblFungi"/>
</dbReference>
<dbReference type="GO" id="GO:0005743">
    <property type="term" value="C:mitochondrial inner membrane"/>
    <property type="evidence" value="ECO:0007669"/>
    <property type="project" value="EnsemblFungi"/>
</dbReference>
<dbReference type="AlphaFoldDB" id="G0W8V9"/>
<dbReference type="EMBL" id="HE580269">
    <property type="protein sequence ID" value="CCD24220.1"/>
    <property type="molecule type" value="Genomic_DNA"/>
</dbReference>
<dbReference type="PANTHER" id="PTHR13333:SF5">
    <property type="entry name" value="M-AAA PROTEASE-INTERACTING PROTEIN 1, MITOCHONDRIAL"/>
    <property type="match status" value="1"/>
</dbReference>
<dbReference type="Proteomes" id="UP000000689">
    <property type="component" value="Chromosome 3"/>
</dbReference>
<dbReference type="Gene3D" id="3.10.450.240">
    <property type="match status" value="1"/>
</dbReference>
<keyword evidence="2" id="KW-1185">Reference proteome</keyword>
<sequence>MLTRRLLLRPLTYRSSPISLNRYLSTSRVRLADDENTEAAVEKPKEIDPRVIGIANDIYIPASYKNYPNPIFHPVTCFNALIRRVYYFGQNTVNVALFRFQAGIKPNFLLWKNNAIEIYVQVNKAFADRKVNIIKPLTSIWVDEALEARVKQLPKAIKLNWKLVKFNEVPKLMNVQPMMIPGRPLEFVQLVYKFNTKQELIKYDKKTDLTENITRDVVDYISFFCNSTTGDMTIMGSVFENKPDDKLPKRVLSDDNKGAIRNMKIHGDLYRLNPNEKNL</sequence>
<gene>
    <name evidence="1" type="primary">NDAI0C05610</name>
    <name evidence="1" type="ordered locus">NDAI_0C05610</name>
</gene>
<name>G0W8V9_NAUDC</name>
<dbReference type="KEGG" id="ndi:NDAI_0C05610"/>
<dbReference type="OrthoDB" id="19619at2759"/>
<evidence type="ECO:0000313" key="2">
    <source>
        <dbReference type="Proteomes" id="UP000000689"/>
    </source>
</evidence>
<evidence type="ECO:0000313" key="1">
    <source>
        <dbReference type="EMBL" id="CCD24220.1"/>
    </source>
</evidence>
<dbReference type="RefSeq" id="XP_003669463.1">
    <property type="nucleotide sequence ID" value="XM_003669415.1"/>
</dbReference>
<accession>G0W8V9</accession>
<dbReference type="GO" id="GO:0032979">
    <property type="term" value="P:protein insertion into mitochondrial inner membrane from matrix"/>
    <property type="evidence" value="ECO:0007669"/>
    <property type="project" value="EnsemblFungi"/>
</dbReference>
<organism evidence="1 2">
    <name type="scientific">Naumovozyma dairenensis (strain ATCC 10597 / BCRC 20456 / CBS 421 / NBRC 0211 / NRRL Y-12639)</name>
    <name type="common">Saccharomyces dairenensis</name>
    <dbReference type="NCBI Taxonomy" id="1071378"/>
    <lineage>
        <taxon>Eukaryota</taxon>
        <taxon>Fungi</taxon>
        <taxon>Dikarya</taxon>
        <taxon>Ascomycota</taxon>
        <taxon>Saccharomycotina</taxon>
        <taxon>Saccharomycetes</taxon>
        <taxon>Saccharomycetales</taxon>
        <taxon>Saccharomycetaceae</taxon>
        <taxon>Naumovozyma</taxon>
    </lineage>
</organism>
<dbReference type="HOGENOM" id="CLU_076697_0_0_1"/>
<dbReference type="STRING" id="1071378.G0W8V9"/>
<dbReference type="PANTHER" id="PTHR13333">
    <property type="entry name" value="M-AAA PROTEASE-INTERACTING PROTEIN 1, MITOCHONDRIAL"/>
    <property type="match status" value="1"/>
</dbReference>
<dbReference type="eggNOG" id="ENOG502QWPQ">
    <property type="taxonomic scope" value="Eukaryota"/>
</dbReference>
<dbReference type="GO" id="GO:0097177">
    <property type="term" value="F:mitochondrial ribosome binding"/>
    <property type="evidence" value="ECO:0007669"/>
    <property type="project" value="EnsemblFungi"/>
</dbReference>
<dbReference type="OMA" id="MMIPGRP"/>
<dbReference type="PIRSF" id="PIRSF022613">
    <property type="entry name" value="MBA1"/>
    <property type="match status" value="1"/>
</dbReference>
<dbReference type="InterPro" id="IPR012483">
    <property type="entry name" value="Mba1_Saccharomycetales"/>
</dbReference>